<dbReference type="EMBL" id="PVGH01000046">
    <property type="protein sequence ID" value="PRF62027.1"/>
    <property type="molecule type" value="Genomic_DNA"/>
</dbReference>
<gene>
    <name evidence="1" type="ORF">C6Q15_10495</name>
</gene>
<evidence type="ECO:0000313" key="2">
    <source>
        <dbReference type="Proteomes" id="UP000238982"/>
    </source>
</evidence>
<dbReference type="InterPro" id="IPR009225">
    <property type="entry name" value="Phage_head_completion_GpL"/>
</dbReference>
<proteinExistence type="predicted"/>
<protein>
    <submittedName>
        <fullName evidence="1">Phage head protein</fullName>
    </submittedName>
</protein>
<dbReference type="RefSeq" id="WP_006413686.1">
    <property type="nucleotide sequence ID" value="NZ_CADETI010000001.1"/>
</dbReference>
<evidence type="ECO:0000313" key="1">
    <source>
        <dbReference type="EMBL" id="PRF62027.1"/>
    </source>
</evidence>
<reference evidence="1 2" key="1">
    <citation type="submission" date="2018-03" db="EMBL/GenBank/DDBJ databases">
        <authorList>
            <person name="Keele B.F."/>
        </authorList>
    </citation>
    <scope>NUCLEOTIDE SEQUENCE [LARGE SCALE GENOMIC DNA]</scope>
    <source>
        <strain evidence="1 2">AU19729</strain>
    </source>
</reference>
<sequence>MSSFIATAQTNPPGAPSAGVKIVNDGWFPDIDVDDLRASTKLDGTVTPERLHRAVLDAIATVNADLAQWQAAQVAAGHADLASVPAQRVDGVSIHVSRYERAVYSLTHADITEQYRGYDSTKSGGQKAEALDETICQSRRNARWAMNDIRGIPRSTIALI</sequence>
<accession>A0A2S9MST2</accession>
<comment type="caution">
    <text evidence="1">The sequence shown here is derived from an EMBL/GenBank/DDBJ whole genome shotgun (WGS) entry which is preliminary data.</text>
</comment>
<dbReference type="Pfam" id="PF05926">
    <property type="entry name" value="Phage_GPL"/>
    <property type="match status" value="1"/>
</dbReference>
<organism evidence="1 2">
    <name type="scientific">Burkholderia multivorans</name>
    <dbReference type="NCBI Taxonomy" id="87883"/>
    <lineage>
        <taxon>Bacteria</taxon>
        <taxon>Pseudomonadati</taxon>
        <taxon>Pseudomonadota</taxon>
        <taxon>Betaproteobacteria</taxon>
        <taxon>Burkholderiales</taxon>
        <taxon>Burkholderiaceae</taxon>
        <taxon>Burkholderia</taxon>
        <taxon>Burkholderia cepacia complex</taxon>
    </lineage>
</organism>
<dbReference type="Proteomes" id="UP000238982">
    <property type="component" value="Unassembled WGS sequence"/>
</dbReference>
<name>A0A2S9MST2_9BURK</name>
<dbReference type="AlphaFoldDB" id="A0A2S9MST2"/>